<accession>A0A4R5UQB0</accession>
<keyword evidence="3" id="KW-1185">Reference proteome</keyword>
<keyword evidence="1" id="KW-0812">Transmembrane</keyword>
<evidence type="ECO:0000256" key="1">
    <source>
        <dbReference type="SAM" id="Phobius"/>
    </source>
</evidence>
<organism evidence="2 3">
    <name type="scientific">Antarcticimicrobium luteum</name>
    <dbReference type="NCBI Taxonomy" id="2547397"/>
    <lineage>
        <taxon>Bacteria</taxon>
        <taxon>Pseudomonadati</taxon>
        <taxon>Pseudomonadota</taxon>
        <taxon>Alphaproteobacteria</taxon>
        <taxon>Rhodobacterales</taxon>
        <taxon>Paracoccaceae</taxon>
        <taxon>Antarcticimicrobium</taxon>
    </lineage>
</organism>
<sequence length="72" mass="7520">MFDIMIWAGVAMSLAGLAGLIWCILRVGHARRAKISDDAMRAVLKSVLPINLGALGLSILGLMLVGLGAFLG</sequence>
<dbReference type="EMBL" id="SMUV01000074">
    <property type="protein sequence ID" value="TDK41218.1"/>
    <property type="molecule type" value="Genomic_DNA"/>
</dbReference>
<feature type="transmembrane region" description="Helical" evidence="1">
    <location>
        <begin position="6"/>
        <end position="25"/>
    </location>
</feature>
<dbReference type="RefSeq" id="WP_133361786.1">
    <property type="nucleotide sequence ID" value="NZ_SMUV01000074.1"/>
</dbReference>
<evidence type="ECO:0000313" key="3">
    <source>
        <dbReference type="Proteomes" id="UP000295301"/>
    </source>
</evidence>
<protein>
    <submittedName>
        <fullName evidence="2">Uncharacterized protein</fullName>
    </submittedName>
</protein>
<evidence type="ECO:0000313" key="2">
    <source>
        <dbReference type="EMBL" id="TDK41218.1"/>
    </source>
</evidence>
<comment type="caution">
    <text evidence="2">The sequence shown here is derived from an EMBL/GenBank/DDBJ whole genome shotgun (WGS) entry which is preliminary data.</text>
</comment>
<gene>
    <name evidence="2" type="ORF">E1832_21245</name>
</gene>
<keyword evidence="1" id="KW-0472">Membrane</keyword>
<name>A0A4R5UQB0_9RHOB</name>
<dbReference type="OrthoDB" id="7875737at2"/>
<proteinExistence type="predicted"/>
<feature type="transmembrane region" description="Helical" evidence="1">
    <location>
        <begin position="46"/>
        <end position="71"/>
    </location>
</feature>
<dbReference type="Proteomes" id="UP000295301">
    <property type="component" value="Unassembled WGS sequence"/>
</dbReference>
<reference evidence="2 3" key="1">
    <citation type="submission" date="2019-03" db="EMBL/GenBank/DDBJ databases">
        <title>Ruegeria lutea sp. nov., a novel strain, isolated from marine sediment, the Masan Bay, South Korea.</title>
        <authorList>
            <person name="Kim J."/>
            <person name="Kim D.-Y."/>
            <person name="Lee S.-S."/>
        </authorList>
    </citation>
    <scope>NUCLEOTIDE SEQUENCE [LARGE SCALE GENOMIC DNA]</scope>
    <source>
        <strain evidence="2 3">318-1</strain>
    </source>
</reference>
<dbReference type="AlphaFoldDB" id="A0A4R5UQB0"/>
<keyword evidence="1" id="KW-1133">Transmembrane helix</keyword>